<feature type="transmembrane region" description="Helical" evidence="1">
    <location>
        <begin position="7"/>
        <end position="28"/>
    </location>
</feature>
<feature type="domain" description="CAAX prenyl protease 2/Lysostaphin resistance protein A-like" evidence="2">
    <location>
        <begin position="132"/>
        <end position="218"/>
    </location>
</feature>
<keyword evidence="1" id="KW-1133">Transmembrane helix</keyword>
<dbReference type="GO" id="GO:0004175">
    <property type="term" value="F:endopeptidase activity"/>
    <property type="evidence" value="ECO:0007669"/>
    <property type="project" value="UniProtKB-ARBA"/>
</dbReference>
<keyword evidence="3" id="KW-0482">Metalloprotease</keyword>
<dbReference type="AlphaFoldDB" id="A0A4V1K259"/>
<dbReference type="OrthoDB" id="4177129at2"/>
<dbReference type="InterPro" id="IPR003675">
    <property type="entry name" value="Rce1/LyrA-like_dom"/>
</dbReference>
<comment type="caution">
    <text evidence="3">The sequence shown here is derived from an EMBL/GenBank/DDBJ whole genome shotgun (WGS) entry which is preliminary data.</text>
</comment>
<gene>
    <name evidence="3" type="ORF">EFD62_08365</name>
</gene>
<protein>
    <submittedName>
        <fullName evidence="3">CPBP family intramembrane metalloprotease</fullName>
    </submittedName>
</protein>
<feature type="transmembrane region" description="Helical" evidence="1">
    <location>
        <begin position="86"/>
        <end position="107"/>
    </location>
</feature>
<name>A0A4V1K259_9FIRM</name>
<keyword evidence="1" id="KW-0812">Transmembrane</keyword>
<dbReference type="Pfam" id="PF02517">
    <property type="entry name" value="Rce1-like"/>
    <property type="match status" value="1"/>
</dbReference>
<dbReference type="GO" id="GO:0008237">
    <property type="term" value="F:metallopeptidase activity"/>
    <property type="evidence" value="ECO:0007669"/>
    <property type="project" value="UniProtKB-KW"/>
</dbReference>
<keyword evidence="3" id="KW-0645">Protease</keyword>
<feature type="transmembrane region" description="Helical" evidence="1">
    <location>
        <begin position="127"/>
        <end position="150"/>
    </location>
</feature>
<reference evidence="4" key="1">
    <citation type="submission" date="2018-11" db="EMBL/GenBank/DDBJ databases">
        <title>Genome sequencing of a novel mesophilic and cellulolytic organism within the genus Hungateiclostridium.</title>
        <authorList>
            <person name="Rettenmaier R."/>
            <person name="Liebl W."/>
            <person name="Zverlov V."/>
        </authorList>
    </citation>
    <scope>NUCLEOTIDE SEQUENCE [LARGE SCALE GENOMIC DNA]</scope>
    <source>
        <strain evidence="4">N2K1</strain>
    </source>
</reference>
<dbReference type="RefSeq" id="WP_128705963.1">
    <property type="nucleotide sequence ID" value="NZ_RLII01000008.1"/>
</dbReference>
<feature type="transmembrane region" description="Helical" evidence="1">
    <location>
        <begin position="162"/>
        <end position="181"/>
    </location>
</feature>
<sequence length="273" mass="30389">MKKYLKMICNLLLYVGTYFVVIKSLVAFGKGYILNKPYIGPWLNDNSLIVTVTSDLIQFTIFYFIFKKFKGKSLLEHVKLTQSISIKNIITISIIGIASGFFTSSVIKLPFVTERYSDLVGIMRYMFVDGGSFVIFLLFLIVGSVFKEILFRGLIFNEFKESLPAALAIVLQGLMYGLMFFGTNLPLLSYGFFGAVLFVLLYLWVKSLWASIIAQATCQGCMYILMLTEDSILNAGSAVPTLIISSIIVLAASVYLMRSCKAEKSVSENAIAA</sequence>
<proteinExistence type="predicted"/>
<dbReference type="Proteomes" id="UP000289166">
    <property type="component" value="Unassembled WGS sequence"/>
</dbReference>
<evidence type="ECO:0000256" key="1">
    <source>
        <dbReference type="SAM" id="Phobius"/>
    </source>
</evidence>
<feature type="transmembrane region" description="Helical" evidence="1">
    <location>
        <begin position="187"/>
        <end position="203"/>
    </location>
</feature>
<keyword evidence="3" id="KW-0378">Hydrolase</keyword>
<keyword evidence="1" id="KW-0472">Membrane</keyword>
<keyword evidence="4" id="KW-1185">Reference proteome</keyword>
<accession>A0A4V1K259</accession>
<organism evidence="3 4">
    <name type="scientific">Acetivibrio mesophilus</name>
    <dbReference type="NCBI Taxonomy" id="2487273"/>
    <lineage>
        <taxon>Bacteria</taxon>
        <taxon>Bacillati</taxon>
        <taxon>Bacillota</taxon>
        <taxon>Clostridia</taxon>
        <taxon>Eubacteriales</taxon>
        <taxon>Oscillospiraceae</taxon>
        <taxon>Acetivibrio</taxon>
    </lineage>
</organism>
<dbReference type="EMBL" id="RLII01000008">
    <property type="protein sequence ID" value="RXE59149.1"/>
    <property type="molecule type" value="Genomic_DNA"/>
</dbReference>
<evidence type="ECO:0000313" key="4">
    <source>
        <dbReference type="Proteomes" id="UP000289166"/>
    </source>
</evidence>
<feature type="transmembrane region" description="Helical" evidence="1">
    <location>
        <begin position="48"/>
        <end position="66"/>
    </location>
</feature>
<evidence type="ECO:0000313" key="3">
    <source>
        <dbReference type="EMBL" id="RXE59149.1"/>
    </source>
</evidence>
<dbReference type="GO" id="GO:0006508">
    <property type="term" value="P:proteolysis"/>
    <property type="evidence" value="ECO:0007669"/>
    <property type="project" value="UniProtKB-KW"/>
</dbReference>
<dbReference type="GO" id="GO:0080120">
    <property type="term" value="P:CAAX-box protein maturation"/>
    <property type="evidence" value="ECO:0007669"/>
    <property type="project" value="UniProtKB-ARBA"/>
</dbReference>
<evidence type="ECO:0000259" key="2">
    <source>
        <dbReference type="Pfam" id="PF02517"/>
    </source>
</evidence>
<feature type="transmembrane region" description="Helical" evidence="1">
    <location>
        <begin position="238"/>
        <end position="257"/>
    </location>
</feature>